<evidence type="ECO:0000313" key="3">
    <source>
        <dbReference type="Proteomes" id="UP000076077"/>
    </source>
</evidence>
<dbReference type="Proteomes" id="UP000076077">
    <property type="component" value="Chromosome"/>
</dbReference>
<sequence>MSSEDLKNLATVGFLAFVIAPLVVRKLALDILCAFYEPNYPGDYWLDYVEKGKFHSSHSDFEKILIKVYLRLDKILIEKIKSIPILVVVFSGFLALWLIWKFVGT</sequence>
<dbReference type="AlphaFoldDB" id="A0A143HNR2"/>
<protein>
    <submittedName>
        <fullName evidence="2">Uncharacterized protein</fullName>
    </submittedName>
</protein>
<feature type="transmembrane region" description="Helical" evidence="1">
    <location>
        <begin position="83"/>
        <end position="100"/>
    </location>
</feature>
<accession>A0A143HNR2</accession>
<dbReference type="GeneID" id="76608958"/>
<proteinExistence type="predicted"/>
<gene>
    <name evidence="2" type="ORF">A3224_12995</name>
</gene>
<feature type="transmembrane region" description="Helical" evidence="1">
    <location>
        <begin position="6"/>
        <end position="24"/>
    </location>
</feature>
<evidence type="ECO:0000256" key="1">
    <source>
        <dbReference type="SAM" id="Phobius"/>
    </source>
</evidence>
<dbReference type="KEGG" id="mthd:A3224_12995"/>
<keyword evidence="1" id="KW-0472">Membrane</keyword>
<dbReference type="RefSeq" id="WP_067155446.1">
    <property type="nucleotide sequence ID" value="NZ_CP014864.1"/>
</dbReference>
<name>A0A143HNR2_MICTH</name>
<keyword evidence="3" id="KW-1185">Reference proteome</keyword>
<dbReference type="EMBL" id="CP014864">
    <property type="protein sequence ID" value="AMX03374.1"/>
    <property type="molecule type" value="Genomic_DNA"/>
</dbReference>
<keyword evidence="1" id="KW-0812">Transmembrane</keyword>
<keyword evidence="1" id="KW-1133">Transmembrane helix</keyword>
<dbReference type="OrthoDB" id="9942970at2"/>
<organism evidence="2 3">
    <name type="scientific">Microbulbifer thermotolerans</name>
    <dbReference type="NCBI Taxonomy" id="252514"/>
    <lineage>
        <taxon>Bacteria</taxon>
        <taxon>Pseudomonadati</taxon>
        <taxon>Pseudomonadota</taxon>
        <taxon>Gammaproteobacteria</taxon>
        <taxon>Cellvibrionales</taxon>
        <taxon>Microbulbiferaceae</taxon>
        <taxon>Microbulbifer</taxon>
    </lineage>
</organism>
<evidence type="ECO:0000313" key="2">
    <source>
        <dbReference type="EMBL" id="AMX03374.1"/>
    </source>
</evidence>
<reference evidence="3" key="1">
    <citation type="submission" date="2016-03" db="EMBL/GenBank/DDBJ databases">
        <authorList>
            <person name="Lee Y.-S."/>
            <person name="Choi Y.-L."/>
        </authorList>
    </citation>
    <scope>NUCLEOTIDE SEQUENCE [LARGE SCALE GENOMIC DNA]</scope>
    <source>
        <strain evidence="3">DAU221</strain>
    </source>
</reference>